<proteinExistence type="predicted"/>
<gene>
    <name evidence="1" type="ORF">ACJMK2_043153</name>
</gene>
<dbReference type="AlphaFoldDB" id="A0ABD3VW23"/>
<dbReference type="EMBL" id="JBJQND010000009">
    <property type="protein sequence ID" value="KAL3865802.1"/>
    <property type="molecule type" value="Genomic_DNA"/>
</dbReference>
<protein>
    <submittedName>
        <fullName evidence="1">Uncharacterized protein</fullName>
    </submittedName>
</protein>
<sequence>MVIGEGKNISQELTLGLLTNKEKDEGANTKIYIYRELKKDDSMTSTLDTTVISNFKYNESMKSANKRRNQANVADDMLEVLGMINIHPYVQTIIHNKDQVPSIICYTPDQITDLQHFFIYGNKQPVGLDRTFILGNFYLTTLVYKNQRVVRNSTNEHPIFIGPVLLHKDASYRTYKSFLEHIATELDRDIKSVEVRVSEKNGIWK</sequence>
<evidence type="ECO:0000313" key="1">
    <source>
        <dbReference type="EMBL" id="KAL3865802.1"/>
    </source>
</evidence>
<reference evidence="1 2" key="1">
    <citation type="submission" date="2024-11" db="EMBL/GenBank/DDBJ databases">
        <title>Chromosome-level genome assembly of the freshwater bivalve Anodonta woodiana.</title>
        <authorList>
            <person name="Chen X."/>
        </authorList>
    </citation>
    <scope>NUCLEOTIDE SEQUENCE [LARGE SCALE GENOMIC DNA]</scope>
    <source>
        <strain evidence="1">MN2024</strain>
        <tissue evidence="1">Gills</tissue>
    </source>
</reference>
<organism evidence="1 2">
    <name type="scientific">Sinanodonta woodiana</name>
    <name type="common">Chinese pond mussel</name>
    <name type="synonym">Anodonta woodiana</name>
    <dbReference type="NCBI Taxonomy" id="1069815"/>
    <lineage>
        <taxon>Eukaryota</taxon>
        <taxon>Metazoa</taxon>
        <taxon>Spiralia</taxon>
        <taxon>Lophotrochozoa</taxon>
        <taxon>Mollusca</taxon>
        <taxon>Bivalvia</taxon>
        <taxon>Autobranchia</taxon>
        <taxon>Heteroconchia</taxon>
        <taxon>Palaeoheterodonta</taxon>
        <taxon>Unionida</taxon>
        <taxon>Unionoidea</taxon>
        <taxon>Unionidae</taxon>
        <taxon>Unioninae</taxon>
        <taxon>Sinanodonta</taxon>
    </lineage>
</organism>
<accession>A0ABD3VW23</accession>
<dbReference type="Proteomes" id="UP001634394">
    <property type="component" value="Unassembled WGS sequence"/>
</dbReference>
<name>A0ABD3VW23_SINWO</name>
<keyword evidence="2" id="KW-1185">Reference proteome</keyword>
<evidence type="ECO:0000313" key="2">
    <source>
        <dbReference type="Proteomes" id="UP001634394"/>
    </source>
</evidence>
<comment type="caution">
    <text evidence="1">The sequence shown here is derived from an EMBL/GenBank/DDBJ whole genome shotgun (WGS) entry which is preliminary data.</text>
</comment>